<evidence type="ECO:0000259" key="8">
    <source>
        <dbReference type="Pfam" id="PF12161"/>
    </source>
</evidence>
<evidence type="ECO:0000256" key="6">
    <source>
        <dbReference type="ARBA" id="ARBA00047942"/>
    </source>
</evidence>
<dbReference type="SUPFAM" id="SSF53335">
    <property type="entry name" value="S-adenosyl-L-methionine-dependent methyltransferases"/>
    <property type="match status" value="1"/>
</dbReference>
<comment type="catalytic activity">
    <reaction evidence="6">
        <text>a 2'-deoxyadenosine in DNA + S-adenosyl-L-methionine = an N(6)-methyl-2'-deoxyadenosine in DNA + S-adenosyl-L-homocysteine + H(+)</text>
        <dbReference type="Rhea" id="RHEA:15197"/>
        <dbReference type="Rhea" id="RHEA-COMP:12418"/>
        <dbReference type="Rhea" id="RHEA-COMP:12419"/>
        <dbReference type="ChEBI" id="CHEBI:15378"/>
        <dbReference type="ChEBI" id="CHEBI:57856"/>
        <dbReference type="ChEBI" id="CHEBI:59789"/>
        <dbReference type="ChEBI" id="CHEBI:90615"/>
        <dbReference type="ChEBI" id="CHEBI:90616"/>
        <dbReference type="EC" id="2.1.1.72"/>
    </reaction>
</comment>
<evidence type="ECO:0000256" key="5">
    <source>
        <dbReference type="ARBA" id="ARBA00022747"/>
    </source>
</evidence>
<evidence type="ECO:0000313" key="9">
    <source>
        <dbReference type="EMBL" id="MCF2652968.1"/>
    </source>
</evidence>
<protein>
    <recommendedName>
        <fullName evidence="1">site-specific DNA-methyltransferase (adenine-specific)</fullName>
        <ecNumber evidence="1">2.1.1.72</ecNumber>
    </recommendedName>
</protein>
<dbReference type="RefSeq" id="WP_235323996.1">
    <property type="nucleotide sequence ID" value="NZ_JAFBIT010000003.1"/>
</dbReference>
<reference evidence="9 10" key="1">
    <citation type="submission" date="2020-12" db="EMBL/GenBank/DDBJ databases">
        <title>Whole genome sequences of gut porcine anaerobes.</title>
        <authorList>
            <person name="Kubasova T."/>
            <person name="Jahodarova E."/>
            <person name="Rychlik I."/>
        </authorList>
    </citation>
    <scope>NUCLEOTIDE SEQUENCE [LARGE SCALE GENOMIC DNA]</scope>
    <source>
        <strain evidence="9 10">An867</strain>
    </source>
</reference>
<evidence type="ECO:0000256" key="1">
    <source>
        <dbReference type="ARBA" id="ARBA00011900"/>
    </source>
</evidence>
<keyword evidence="5" id="KW-0680">Restriction system</keyword>
<evidence type="ECO:0000256" key="2">
    <source>
        <dbReference type="ARBA" id="ARBA00022603"/>
    </source>
</evidence>
<keyword evidence="10" id="KW-1185">Reference proteome</keyword>
<dbReference type="PANTHER" id="PTHR42933:SF3">
    <property type="entry name" value="TYPE I RESTRICTION ENZYME MJAVIII METHYLASE SUBUNIT"/>
    <property type="match status" value="1"/>
</dbReference>
<keyword evidence="4" id="KW-0949">S-adenosyl-L-methionine</keyword>
<feature type="domain" description="DNA methylase adenine-specific" evidence="7">
    <location>
        <begin position="169"/>
        <end position="484"/>
    </location>
</feature>
<dbReference type="PANTHER" id="PTHR42933">
    <property type="entry name" value="SLR6095 PROTEIN"/>
    <property type="match status" value="1"/>
</dbReference>
<dbReference type="InterPro" id="IPR029063">
    <property type="entry name" value="SAM-dependent_MTases_sf"/>
</dbReference>
<evidence type="ECO:0000259" key="7">
    <source>
        <dbReference type="Pfam" id="PF02384"/>
    </source>
</evidence>
<evidence type="ECO:0000256" key="3">
    <source>
        <dbReference type="ARBA" id="ARBA00022679"/>
    </source>
</evidence>
<name>A0ABS9CPS8_9FIRM</name>
<keyword evidence="2 9" id="KW-0489">Methyltransferase</keyword>
<evidence type="ECO:0000256" key="4">
    <source>
        <dbReference type="ARBA" id="ARBA00022691"/>
    </source>
</evidence>
<dbReference type="PRINTS" id="PR00507">
    <property type="entry name" value="N12N6MTFRASE"/>
</dbReference>
<accession>A0ABS9CPS8</accession>
<dbReference type="GO" id="GO:0032259">
    <property type="term" value="P:methylation"/>
    <property type="evidence" value="ECO:0007669"/>
    <property type="project" value="UniProtKB-KW"/>
</dbReference>
<comment type="caution">
    <text evidence="9">The sequence shown here is derived from an EMBL/GenBank/DDBJ whole genome shotgun (WGS) entry which is preliminary data.</text>
</comment>
<dbReference type="InterPro" id="IPR003356">
    <property type="entry name" value="DNA_methylase_A-5"/>
</dbReference>
<feature type="domain" description="N6 adenine-specific DNA methyltransferase N-terminal" evidence="8">
    <location>
        <begin position="23"/>
        <end position="154"/>
    </location>
</feature>
<dbReference type="GO" id="GO:0008168">
    <property type="term" value="F:methyltransferase activity"/>
    <property type="evidence" value="ECO:0007669"/>
    <property type="project" value="UniProtKB-KW"/>
</dbReference>
<dbReference type="Proteomes" id="UP001299220">
    <property type="component" value="Unassembled WGS sequence"/>
</dbReference>
<dbReference type="InterPro" id="IPR022749">
    <property type="entry name" value="D12N6_MeTrfase_N"/>
</dbReference>
<sequence>MADNHVIDAMWDDSPIDVSTEVNFIWSIANKLRGPYRSDKYKDVIIPMTIIRRFECALAPTKAAVVAKFKENPNFPAKAMQRISGFQFYNTSEFDLAELVNDADHIAANFKSYLQGFSANVLEILMSKERGLNFGEEIDKMDKNNRLLSVVKAFSELDLNPRTIDNVKMGYIFEELIRKFSENAEAGDHYTGRDIIKLMVNILLAEGCDDIFDDGKVITILDQACGTGGMLSTGYNFIKRYNPSADVRLFGQEINPESYAMCLAEMLIKGQNAENICYQDTMKADRFKGTKMRFVLENPPFGTAWGGKDAAEGVEDAVNAEFQKGFDGRWGAGLPGSGDMQMLFLQSAIDKMDDNYGRAAIIENGSPLFAGGTASGESQIRKWMLEQDLIEAIIALPTELFYNTGIATYIWVLSKNKRAERKGKIQLIDAGHIFHKLRKALGDKRNEITPEDRAAITTLYADYTENEHCKIYRNEEFIYREYTIMQPLQRSYAITEDRIENMLIKGSLSGVYDEGKVAELENAEELTGKDQKKLEAFQNNKPLYDAILEALHSAVSQNVYLSPAAFMPVLTRVLSSVTSDKKLLEKIADGLSVMDKSAEIQKDKKGNVILDKETKDSEFVQFEEDIQTYMEREVYPYVPDAVASFDENLGAKKPVIKTGAEIPFTRYFYKYQQPRTSEELERAFLDLDASVNARIAHLFGQGGEEDV</sequence>
<dbReference type="EMBL" id="JAFBIT010000003">
    <property type="protein sequence ID" value="MCF2652968.1"/>
    <property type="molecule type" value="Genomic_DNA"/>
</dbReference>
<keyword evidence="3" id="KW-0808">Transferase</keyword>
<proteinExistence type="predicted"/>
<dbReference type="InterPro" id="IPR051537">
    <property type="entry name" value="DNA_Adenine_Mtase"/>
</dbReference>
<gene>
    <name evidence="9" type="ORF">JQM67_10180</name>
</gene>
<organism evidence="9 10">
    <name type="scientific">Anaeromassilibacillus senegalensis</name>
    <dbReference type="NCBI Taxonomy" id="1673717"/>
    <lineage>
        <taxon>Bacteria</taxon>
        <taxon>Bacillati</taxon>
        <taxon>Bacillota</taxon>
        <taxon>Clostridia</taxon>
        <taxon>Eubacteriales</taxon>
        <taxon>Acutalibacteraceae</taxon>
        <taxon>Anaeromassilibacillus</taxon>
    </lineage>
</organism>
<evidence type="ECO:0000313" key="10">
    <source>
        <dbReference type="Proteomes" id="UP001299220"/>
    </source>
</evidence>
<dbReference type="Pfam" id="PF02384">
    <property type="entry name" value="N6_Mtase"/>
    <property type="match status" value="1"/>
</dbReference>
<dbReference type="Pfam" id="PF12161">
    <property type="entry name" value="HsdM_N"/>
    <property type="match status" value="1"/>
</dbReference>
<dbReference type="Gene3D" id="3.40.50.150">
    <property type="entry name" value="Vaccinia Virus protein VP39"/>
    <property type="match status" value="1"/>
</dbReference>
<dbReference type="EC" id="2.1.1.72" evidence="1"/>